<name>A0A378WXL7_9NOCA</name>
<sequence>MLRRTTDLRTRHRPIRRDRSSETSVVRLRDAGAGTTIAGVQNHFVFGDRQHRSVLGRTAHEDQPGIVPGLWIAAQAIASGRLPVPWDRLERAGASA</sequence>
<protein>
    <submittedName>
        <fullName evidence="2">Uncharacterized protein</fullName>
    </submittedName>
</protein>
<organism evidence="2 3">
    <name type="scientific">Nocardia africana</name>
    <dbReference type="NCBI Taxonomy" id="134964"/>
    <lineage>
        <taxon>Bacteria</taxon>
        <taxon>Bacillati</taxon>
        <taxon>Actinomycetota</taxon>
        <taxon>Actinomycetes</taxon>
        <taxon>Mycobacteriales</taxon>
        <taxon>Nocardiaceae</taxon>
        <taxon>Nocardia</taxon>
    </lineage>
</organism>
<accession>A0A378WXL7</accession>
<proteinExistence type="predicted"/>
<dbReference type="Proteomes" id="UP000255082">
    <property type="component" value="Unassembled WGS sequence"/>
</dbReference>
<dbReference type="AlphaFoldDB" id="A0A378WXL7"/>
<feature type="region of interest" description="Disordered" evidence="1">
    <location>
        <begin position="1"/>
        <end position="24"/>
    </location>
</feature>
<reference evidence="2 3" key="1">
    <citation type="submission" date="2018-06" db="EMBL/GenBank/DDBJ databases">
        <authorList>
            <consortium name="Pathogen Informatics"/>
            <person name="Doyle S."/>
        </authorList>
    </citation>
    <scope>NUCLEOTIDE SEQUENCE [LARGE SCALE GENOMIC DNA]</scope>
    <source>
        <strain evidence="2 3">NCTC13184</strain>
    </source>
</reference>
<evidence type="ECO:0000313" key="3">
    <source>
        <dbReference type="Proteomes" id="UP000255082"/>
    </source>
</evidence>
<evidence type="ECO:0000313" key="2">
    <source>
        <dbReference type="EMBL" id="SUA46090.1"/>
    </source>
</evidence>
<dbReference type="EMBL" id="UGRU01000001">
    <property type="protein sequence ID" value="SUA46090.1"/>
    <property type="molecule type" value="Genomic_DNA"/>
</dbReference>
<gene>
    <name evidence="2" type="ORF">NCTC13184_04614</name>
</gene>
<evidence type="ECO:0000256" key="1">
    <source>
        <dbReference type="SAM" id="MobiDB-lite"/>
    </source>
</evidence>
<dbReference type="RefSeq" id="WP_062963942.1">
    <property type="nucleotide sequence ID" value="NZ_JAJFOE010000001.1"/>
</dbReference>